<dbReference type="Pfam" id="PF01398">
    <property type="entry name" value="JAB"/>
    <property type="match status" value="1"/>
</dbReference>
<reference evidence="10 11" key="1">
    <citation type="submission" date="2018-06" db="EMBL/GenBank/DDBJ databases">
        <title>Comparative genomics reveals the genomic features of Rhizophagus irregularis, R. cerebriforme, R. diaphanum and Gigaspora rosea, and their symbiotic lifestyle signature.</title>
        <authorList>
            <person name="Morin E."/>
            <person name="San Clemente H."/>
            <person name="Chen E.C.H."/>
            <person name="De La Providencia I."/>
            <person name="Hainaut M."/>
            <person name="Kuo A."/>
            <person name="Kohler A."/>
            <person name="Murat C."/>
            <person name="Tang N."/>
            <person name="Roy S."/>
            <person name="Loubradou J."/>
            <person name="Henrissat B."/>
            <person name="Grigoriev I.V."/>
            <person name="Corradi N."/>
            <person name="Roux C."/>
            <person name="Martin F.M."/>
        </authorList>
    </citation>
    <scope>NUCLEOTIDE SEQUENCE [LARGE SCALE GENOMIC DNA]</scope>
    <source>
        <strain evidence="10 11">DAOM 227022</strain>
    </source>
</reference>
<keyword evidence="11" id="KW-1185">Reference proteome</keyword>
<dbReference type="PANTHER" id="PTHR12947:SF13">
    <property type="entry name" value="FI19924P1"/>
    <property type="match status" value="1"/>
</dbReference>
<name>A0A397T2D6_9GLOM</name>
<dbReference type="GO" id="GO:0006508">
    <property type="term" value="P:proteolysis"/>
    <property type="evidence" value="ECO:0007669"/>
    <property type="project" value="UniProtKB-KW"/>
</dbReference>
<organism evidence="10 11">
    <name type="scientific">Glomus cerebriforme</name>
    <dbReference type="NCBI Taxonomy" id="658196"/>
    <lineage>
        <taxon>Eukaryota</taxon>
        <taxon>Fungi</taxon>
        <taxon>Fungi incertae sedis</taxon>
        <taxon>Mucoromycota</taxon>
        <taxon>Glomeromycotina</taxon>
        <taxon>Glomeromycetes</taxon>
        <taxon>Glomerales</taxon>
        <taxon>Glomeraceae</taxon>
        <taxon>Glomus</taxon>
    </lineage>
</organism>
<dbReference type="InterPro" id="IPR044098">
    <property type="entry name" value="STAMBP/STALP-like_MPN"/>
</dbReference>
<dbReference type="GO" id="GO:0070536">
    <property type="term" value="P:protein K63-linked deubiquitination"/>
    <property type="evidence" value="ECO:0007669"/>
    <property type="project" value="InterPro"/>
</dbReference>
<dbReference type="STRING" id="658196.A0A397T2D6"/>
<evidence type="ECO:0000259" key="9">
    <source>
        <dbReference type="PROSITE" id="PS50249"/>
    </source>
</evidence>
<dbReference type="EMBL" id="QKYT01000228">
    <property type="protein sequence ID" value="RIA89214.1"/>
    <property type="molecule type" value="Genomic_DNA"/>
</dbReference>
<dbReference type="AlphaFoldDB" id="A0A397T2D6"/>
<dbReference type="SMART" id="SM00232">
    <property type="entry name" value="JAB_MPN"/>
    <property type="match status" value="1"/>
</dbReference>
<dbReference type="Gene3D" id="1.20.58.80">
    <property type="entry name" value="Phosphotransferase system, lactose/cellobiose-type IIA subunit"/>
    <property type="match status" value="1"/>
</dbReference>
<dbReference type="GO" id="GO:0140492">
    <property type="term" value="F:metal-dependent deubiquitinase activity"/>
    <property type="evidence" value="ECO:0007669"/>
    <property type="project" value="InterPro"/>
</dbReference>
<gene>
    <name evidence="10" type="ORF">C1645_825166</name>
</gene>
<evidence type="ECO:0000256" key="5">
    <source>
        <dbReference type="ARBA" id="ARBA00022786"/>
    </source>
</evidence>
<sequence>MSKEPTEIASMKMKRLVEEASQVRYIPGGALKIYFRSANTLLRQSRLYMKENDLVNAYKFYMRYATLAIEKLPSHPDYKKPEHKAGRNELLKNTKEVLNEIAALKPILEEHFKKIAEKEIAEDETRHQSMQKPECPPRPPPPLQAQQIYVPYENWNLAEQLKDLPSNPYISNNPTHEEKSYHSVEYPGISTRNQSDGYTYPSVKMPTIGIPTLTDIKYSPALPPKVKYEPPQLPPKPSEYISTTFTSTIPYNIPNVEPIHKIEQEFAAFTEGGEGLRKVRLPSNIYEYFTRIAAKNTLKNLETCGVLFGNLARNVFSITTLIIPKQTATSDTCTMTNEEELIDYAEERGLIMLGWIHTHPSQTCFMSSMDLHTHSSYQVISPEAIAIVCAPKHDPNFGIFRLTNPPGLQIVLQCTERGFHPHNSDLPIDKNIVDQGHVVLEKNMRLNVIDLR</sequence>
<dbReference type="InterPro" id="IPR037518">
    <property type="entry name" value="MPN"/>
</dbReference>
<evidence type="ECO:0000256" key="7">
    <source>
        <dbReference type="ARBA" id="ARBA00022833"/>
    </source>
</evidence>
<dbReference type="OrthoDB" id="3640at2759"/>
<dbReference type="SUPFAM" id="SSF140856">
    <property type="entry name" value="USP8 N-terminal domain-like"/>
    <property type="match status" value="1"/>
</dbReference>
<feature type="domain" description="MPN" evidence="9">
    <location>
        <begin position="278"/>
        <end position="406"/>
    </location>
</feature>
<evidence type="ECO:0000313" key="10">
    <source>
        <dbReference type="EMBL" id="RIA89214.1"/>
    </source>
</evidence>
<dbReference type="Proteomes" id="UP000265703">
    <property type="component" value="Unassembled WGS sequence"/>
</dbReference>
<comment type="cofactor">
    <cofactor evidence="1">
        <name>Zn(2+)</name>
        <dbReference type="ChEBI" id="CHEBI:29105"/>
    </cofactor>
</comment>
<comment type="similarity">
    <text evidence="2">Belongs to the peptidase M67C family.</text>
</comment>
<keyword evidence="5" id="KW-0833">Ubl conjugation pathway</keyword>
<accession>A0A397T2D6</accession>
<dbReference type="Pfam" id="PF08969">
    <property type="entry name" value="USP8_dimer"/>
    <property type="match status" value="1"/>
</dbReference>
<evidence type="ECO:0000313" key="11">
    <source>
        <dbReference type="Proteomes" id="UP000265703"/>
    </source>
</evidence>
<comment type="caution">
    <text evidence="10">The sequence shown here is derived from an EMBL/GenBank/DDBJ whole genome shotgun (WGS) entry which is preliminary data.</text>
</comment>
<evidence type="ECO:0000256" key="6">
    <source>
        <dbReference type="ARBA" id="ARBA00022801"/>
    </source>
</evidence>
<keyword evidence="7" id="KW-0862">Zinc</keyword>
<dbReference type="GO" id="GO:0061578">
    <property type="term" value="F:K63-linked deubiquitinase activity"/>
    <property type="evidence" value="ECO:0007669"/>
    <property type="project" value="InterPro"/>
</dbReference>
<dbReference type="PANTHER" id="PTHR12947">
    <property type="entry name" value="AMSH-LIKE PROTEASE"/>
    <property type="match status" value="1"/>
</dbReference>
<proteinExistence type="inferred from homology"/>
<dbReference type="SUPFAM" id="SSF102712">
    <property type="entry name" value="JAB1/MPN domain"/>
    <property type="match status" value="1"/>
</dbReference>
<keyword evidence="6" id="KW-0378">Hydrolase</keyword>
<dbReference type="GO" id="GO:0016020">
    <property type="term" value="C:membrane"/>
    <property type="evidence" value="ECO:0007669"/>
    <property type="project" value="TreeGrafter"/>
</dbReference>
<dbReference type="GO" id="GO:0005768">
    <property type="term" value="C:endosome"/>
    <property type="evidence" value="ECO:0007669"/>
    <property type="project" value="TreeGrafter"/>
</dbReference>
<dbReference type="InterPro" id="IPR015063">
    <property type="entry name" value="USP8_dimer"/>
</dbReference>
<evidence type="ECO:0000256" key="8">
    <source>
        <dbReference type="ARBA" id="ARBA00023049"/>
    </source>
</evidence>
<protein>
    <recommendedName>
        <fullName evidence="9">MPN domain-containing protein</fullName>
    </recommendedName>
</protein>
<keyword evidence="8" id="KW-0482">Metalloprotease</keyword>
<dbReference type="GO" id="GO:0046872">
    <property type="term" value="F:metal ion binding"/>
    <property type="evidence" value="ECO:0007669"/>
    <property type="project" value="UniProtKB-KW"/>
</dbReference>
<dbReference type="PROSITE" id="PS50249">
    <property type="entry name" value="MPN"/>
    <property type="match status" value="1"/>
</dbReference>
<evidence type="ECO:0000256" key="1">
    <source>
        <dbReference type="ARBA" id="ARBA00001947"/>
    </source>
</evidence>
<evidence type="ECO:0000256" key="3">
    <source>
        <dbReference type="ARBA" id="ARBA00022670"/>
    </source>
</evidence>
<dbReference type="CDD" id="cd08066">
    <property type="entry name" value="MPN_AMSH_like"/>
    <property type="match status" value="1"/>
</dbReference>
<dbReference type="Gene3D" id="3.40.140.10">
    <property type="entry name" value="Cytidine Deaminase, domain 2"/>
    <property type="match status" value="1"/>
</dbReference>
<dbReference type="FunFam" id="3.40.140.10:FF:000033">
    <property type="entry name" value="AMSH-like protease sst2"/>
    <property type="match status" value="1"/>
</dbReference>
<keyword evidence="4" id="KW-0479">Metal-binding</keyword>
<dbReference type="InterPro" id="IPR000555">
    <property type="entry name" value="JAMM/MPN+_dom"/>
</dbReference>
<evidence type="ECO:0000256" key="4">
    <source>
        <dbReference type="ARBA" id="ARBA00022723"/>
    </source>
</evidence>
<keyword evidence="3" id="KW-0645">Protease</keyword>
<evidence type="ECO:0000256" key="2">
    <source>
        <dbReference type="ARBA" id="ARBA00010981"/>
    </source>
</evidence>